<evidence type="ECO:0000256" key="1">
    <source>
        <dbReference type="ARBA" id="ARBA00023224"/>
    </source>
</evidence>
<dbReference type="RefSeq" id="WP_023275170.1">
    <property type="nucleotide sequence ID" value="NZ_CP097562.1"/>
</dbReference>
<evidence type="ECO:0000256" key="2">
    <source>
        <dbReference type="ARBA" id="ARBA00029447"/>
    </source>
</evidence>
<evidence type="ECO:0000313" key="4">
    <source>
        <dbReference type="Proteomes" id="UP000017429"/>
    </source>
</evidence>
<keyword evidence="4" id="KW-1185">Reference proteome</keyword>
<dbReference type="Gene3D" id="6.10.340.10">
    <property type="match status" value="1"/>
</dbReference>
<accession>V2QDJ2</accession>
<reference evidence="3" key="1">
    <citation type="journal article" date="2014" name="Genome Announc.">
        <title>Draft genome sequences of the altered schaedler flora, a defined bacterial community from gnotobiotic mice.</title>
        <authorList>
            <person name="Wannemuehler M.J."/>
            <person name="Overstreet A.M."/>
            <person name="Ward D.V."/>
            <person name="Phillips G.J."/>
        </authorList>
    </citation>
    <scope>NUCLEOTIDE SEQUENCE</scope>
    <source>
        <strain evidence="3">ASF457</strain>
    </source>
</reference>
<protein>
    <submittedName>
        <fullName evidence="3">Uncharacterized protein</fullName>
    </submittedName>
</protein>
<dbReference type="Gene3D" id="1.10.287.950">
    <property type="entry name" value="Methyl-accepting chemotaxis protein"/>
    <property type="match status" value="1"/>
</dbReference>
<reference evidence="3" key="3">
    <citation type="submission" date="2022-06" db="EMBL/GenBank/DDBJ databases">
        <title>Resources to Facilitate Use of the Altered Schaedler Flora (ASF) Mouse Model to Study Microbiome Function.</title>
        <authorList>
            <person name="Proctor A."/>
            <person name="Parvinroo S."/>
            <person name="Richie T."/>
            <person name="Jia X."/>
            <person name="Lee S.T.M."/>
            <person name="Karp P.D."/>
            <person name="Paley S."/>
            <person name="Kostic A.D."/>
            <person name="Pierre J.F."/>
            <person name="Wannemuehler M.J."/>
            <person name="Phillips G.J."/>
        </authorList>
    </citation>
    <scope>NUCLEOTIDE SEQUENCE</scope>
    <source>
        <strain evidence="3">ASF457</strain>
    </source>
</reference>
<dbReference type="PROSITE" id="PS50885">
    <property type="entry name" value="HAMP"/>
    <property type="match status" value="1"/>
</dbReference>
<name>V2QDJ2_9BACT</name>
<dbReference type="Pfam" id="PF08376">
    <property type="entry name" value="NIT"/>
    <property type="match status" value="1"/>
</dbReference>
<dbReference type="Proteomes" id="UP000017429">
    <property type="component" value="Chromosome"/>
</dbReference>
<organism evidence="3 4">
    <name type="scientific">Mucispirillum schaedleri ASF457</name>
    <dbReference type="NCBI Taxonomy" id="1379858"/>
    <lineage>
        <taxon>Bacteria</taxon>
        <taxon>Pseudomonadati</taxon>
        <taxon>Deferribacterota</taxon>
        <taxon>Deferribacteres</taxon>
        <taxon>Deferribacterales</taxon>
        <taxon>Mucispirillaceae</taxon>
        <taxon>Mucispirillum</taxon>
    </lineage>
</organism>
<keyword evidence="1" id="KW-0807">Transducer</keyword>
<dbReference type="eggNOG" id="COG0840">
    <property type="taxonomic scope" value="Bacteria"/>
</dbReference>
<dbReference type="PANTHER" id="PTHR32089">
    <property type="entry name" value="METHYL-ACCEPTING CHEMOTAXIS PROTEIN MCPB"/>
    <property type="match status" value="1"/>
</dbReference>
<dbReference type="OrthoDB" id="2489132at2"/>
<evidence type="ECO:0000313" key="3">
    <source>
        <dbReference type="EMBL" id="USF23798.1"/>
    </source>
</evidence>
<gene>
    <name evidence="3" type="ORF">N508_000865</name>
</gene>
<dbReference type="InterPro" id="IPR003660">
    <property type="entry name" value="HAMP_dom"/>
</dbReference>
<dbReference type="InterPro" id="IPR013587">
    <property type="entry name" value="Nitrate/nitrite_sensing"/>
</dbReference>
<dbReference type="SUPFAM" id="SSF58104">
    <property type="entry name" value="Methyl-accepting chemotaxis protein (MCP) signaling domain"/>
    <property type="match status" value="1"/>
</dbReference>
<comment type="similarity">
    <text evidence="2">Belongs to the methyl-accepting chemotaxis (MCP) protein family.</text>
</comment>
<dbReference type="EMBL" id="CP097562">
    <property type="protein sequence ID" value="USF23798.1"/>
    <property type="molecule type" value="Genomic_DNA"/>
</dbReference>
<proteinExistence type="inferred from homology"/>
<dbReference type="PANTHER" id="PTHR32089:SF114">
    <property type="entry name" value="METHYL-ACCEPTING CHEMOTAXIS PROTEIN MCPB"/>
    <property type="match status" value="1"/>
</dbReference>
<dbReference type="SMART" id="SM00283">
    <property type="entry name" value="MA"/>
    <property type="match status" value="1"/>
</dbReference>
<dbReference type="KEGG" id="msch:N508_000865"/>
<dbReference type="InterPro" id="IPR004089">
    <property type="entry name" value="MCPsignal_dom"/>
</dbReference>
<dbReference type="Pfam" id="PF00015">
    <property type="entry name" value="MCPsignal"/>
    <property type="match status" value="1"/>
</dbReference>
<dbReference type="CDD" id="cd06225">
    <property type="entry name" value="HAMP"/>
    <property type="match status" value="1"/>
</dbReference>
<dbReference type="GO" id="GO:0007165">
    <property type="term" value="P:signal transduction"/>
    <property type="evidence" value="ECO:0007669"/>
    <property type="project" value="UniProtKB-KW"/>
</dbReference>
<dbReference type="AlphaFoldDB" id="V2QDJ2"/>
<reference evidence="3" key="2">
    <citation type="submission" date="2022-05" db="EMBL/GenBank/DDBJ databases">
        <authorList>
            <person name="Proctor A.L."/>
            <person name="Phillips G.J."/>
            <person name="Wannemuehler M.J."/>
        </authorList>
    </citation>
    <scope>NUCLEOTIDE SEQUENCE</scope>
    <source>
        <strain evidence="3">ASF457</strain>
    </source>
</reference>
<dbReference type="GO" id="GO:0016020">
    <property type="term" value="C:membrane"/>
    <property type="evidence" value="ECO:0007669"/>
    <property type="project" value="InterPro"/>
</dbReference>
<sequence length="682" mass="76728">MKLLNLLFGWVFTIVRSISIKVKIVLLVFFPAVGIIAFFSLVFYDTYDYLVFNKNMTSIINISNKVSLVAHNLQIERGMSAGYMTDRLDDTRALLDEQREASDSAIQEYYEFVNTMDVEKYDKIYMEQINKISSNLKTISEFRNKINNFSVNGPEVVNFYTNLIGDLLQSVVIASKISPDNDITKVLIAYLNFMYAKEYTGQERANGNIILRSNVFSEVQYAKFVATIAKKDVYMNYFFQLLPHNYSKAQEIIENYHLTVEETGVVIQEYEKDIMTNAKSLNFSIEASQWFSDITEHIDNMYLVEEIIGELVNEVLYINIHKGNLKLIYLIVFFVFGLIFNVAFALIIASDFIIRIDRIKKYLTNVAEHKNLSEELALSSKDEIGHIAASINDFIVFIKKILLSLQDQSEANMNIAGKLVEASNAVTNTLTNSEQLAHSNIDIGMDIGRISEDNIEESKRTMDLMLSTQNELTNMQKLIDTLSQEVEAESKVENEIANDINELVREAEDIKTVLTVIDEIADQTNLLALNAAIEAARAGEHGRGFAVVADEVRKLAEKTQSSLGEINNIINKVLQGIVNASKTITANSKEIYKMVDTADVVRRSAVEMAGSMQEVAKVAESSMESSDSIDGKSKDMIEGLGEINGAIAEIGQQMTSMHSYADEIENHVTELRNALSVFKLSK</sequence>
<dbReference type="PROSITE" id="PS50111">
    <property type="entry name" value="CHEMOTAXIS_TRANSDUC_2"/>
    <property type="match status" value="1"/>
</dbReference>